<evidence type="ECO:0000256" key="4">
    <source>
        <dbReference type="ARBA" id="ARBA00034521"/>
    </source>
</evidence>
<keyword evidence="2" id="KW-0949">S-adenosyl-L-methionine</keyword>
<proteinExistence type="inferred from homology"/>
<dbReference type="InterPro" id="IPR029063">
    <property type="entry name" value="SAM-dependent_MTases_sf"/>
</dbReference>
<evidence type="ECO:0000256" key="2">
    <source>
        <dbReference type="ARBA" id="ARBA00022691"/>
    </source>
</evidence>
<feature type="domain" description="Methyltransferase" evidence="9">
    <location>
        <begin position="16"/>
        <end position="133"/>
    </location>
</feature>
<evidence type="ECO:0000256" key="1">
    <source>
        <dbReference type="ARBA" id="ARBA00022679"/>
    </source>
</evidence>
<evidence type="ECO:0000256" key="6">
    <source>
        <dbReference type="ARBA" id="ARBA00047941"/>
    </source>
</evidence>
<dbReference type="Proteomes" id="UP000178894">
    <property type="component" value="Unassembled WGS sequence"/>
</dbReference>
<dbReference type="GO" id="GO:0030791">
    <property type="term" value="F:arsenite methyltransferase activity"/>
    <property type="evidence" value="ECO:0007669"/>
    <property type="project" value="UniProtKB-EC"/>
</dbReference>
<comment type="catalytic activity">
    <reaction evidence="6">
        <text>arsenic triglutathione + [thioredoxin]-dithiol + S-adenosyl-L-methionine + 2 H2O = methylarsonous acid + [thioredoxin]-disulfide + 3 glutathione + S-adenosyl-L-homocysteine + H(+)</text>
        <dbReference type="Rhea" id="RHEA:69460"/>
        <dbReference type="Rhea" id="RHEA-COMP:10698"/>
        <dbReference type="Rhea" id="RHEA-COMP:10700"/>
        <dbReference type="ChEBI" id="CHEBI:15377"/>
        <dbReference type="ChEBI" id="CHEBI:15378"/>
        <dbReference type="ChEBI" id="CHEBI:17826"/>
        <dbReference type="ChEBI" id="CHEBI:29950"/>
        <dbReference type="ChEBI" id="CHEBI:50058"/>
        <dbReference type="ChEBI" id="CHEBI:57856"/>
        <dbReference type="ChEBI" id="CHEBI:57925"/>
        <dbReference type="ChEBI" id="CHEBI:59789"/>
        <dbReference type="ChEBI" id="CHEBI:183640"/>
        <dbReference type="EC" id="2.1.1.137"/>
    </reaction>
</comment>
<accession>A0A1F5Y049</accession>
<dbReference type="EMBL" id="MFIQ01000013">
    <property type="protein sequence ID" value="OGF93558.1"/>
    <property type="molecule type" value="Genomic_DNA"/>
</dbReference>
<dbReference type="CDD" id="cd02440">
    <property type="entry name" value="AdoMet_MTases"/>
    <property type="match status" value="1"/>
</dbReference>
<dbReference type="SUPFAM" id="SSF53335">
    <property type="entry name" value="S-adenosyl-L-methionine-dependent methyltransferases"/>
    <property type="match status" value="1"/>
</dbReference>
<sequence>MFVKPEAIAKILDILPGMKVADFGAGAGFYTIPIAKKVGAAGKVYSLDIRKEALELIRSKSREMRLLNVETLLTDIEANEGSHLKDGSVDMVIISNILFQVEGKKKIAEEAFRILKPSGRVAVVEWDEEKKVFGPPLSHRVNRQAAEDFFLKSGFVFEKEFNAGESHYGIIFKRTK</sequence>
<evidence type="ECO:0000259" key="9">
    <source>
        <dbReference type="Pfam" id="PF13847"/>
    </source>
</evidence>
<dbReference type="AlphaFoldDB" id="A0A1F5Y049"/>
<comment type="similarity">
    <text evidence="3">Belongs to the methyltransferase superfamily. Arsenite methyltransferase family.</text>
</comment>
<evidence type="ECO:0000256" key="7">
    <source>
        <dbReference type="ARBA" id="ARBA00047943"/>
    </source>
</evidence>
<dbReference type="InterPro" id="IPR025714">
    <property type="entry name" value="Methyltranfer_dom"/>
</dbReference>
<evidence type="ECO:0000313" key="11">
    <source>
        <dbReference type="Proteomes" id="UP000178894"/>
    </source>
</evidence>
<keyword evidence="1" id="KW-0808">Transferase</keyword>
<dbReference type="InterPro" id="IPR026669">
    <property type="entry name" value="Arsenite_MeTrfase-like"/>
</dbReference>
<organism evidence="10 11">
    <name type="scientific">Candidatus Giovannonibacteria bacterium RIFCSPLOWO2_12_FULL_44_15</name>
    <dbReference type="NCBI Taxonomy" id="1798364"/>
    <lineage>
        <taxon>Bacteria</taxon>
        <taxon>Candidatus Giovannoniibacteriota</taxon>
    </lineage>
</organism>
<reference evidence="10 11" key="1">
    <citation type="journal article" date="2016" name="Nat. Commun.">
        <title>Thousands of microbial genomes shed light on interconnected biogeochemical processes in an aquifer system.</title>
        <authorList>
            <person name="Anantharaman K."/>
            <person name="Brown C.T."/>
            <person name="Hug L.A."/>
            <person name="Sharon I."/>
            <person name="Castelle C.J."/>
            <person name="Probst A.J."/>
            <person name="Thomas B.C."/>
            <person name="Singh A."/>
            <person name="Wilkins M.J."/>
            <person name="Karaoz U."/>
            <person name="Brodie E.L."/>
            <person name="Williams K.H."/>
            <person name="Hubbard S.S."/>
            <person name="Banfield J.F."/>
        </authorList>
    </citation>
    <scope>NUCLEOTIDE SEQUENCE [LARGE SCALE GENOMIC DNA]</scope>
</reference>
<dbReference type="Pfam" id="PF13847">
    <property type="entry name" value="Methyltransf_31"/>
    <property type="match status" value="1"/>
</dbReference>
<gene>
    <name evidence="10" type="ORF">A3G54_01285</name>
</gene>
<dbReference type="Gene3D" id="3.40.50.150">
    <property type="entry name" value="Vaccinia Virus protein VP39"/>
    <property type="match status" value="1"/>
</dbReference>
<comment type="catalytic activity">
    <reaction evidence="7">
        <text>arsenic triglutathione + 2 [thioredoxin]-dithiol + 2 S-adenosyl-L-methionine + H2O = dimethylarsinous acid + 2 [thioredoxin]-disulfide + 3 glutathione + 2 S-adenosyl-L-homocysteine + 2 H(+)</text>
        <dbReference type="Rhea" id="RHEA:69464"/>
        <dbReference type="Rhea" id="RHEA-COMP:10698"/>
        <dbReference type="Rhea" id="RHEA-COMP:10700"/>
        <dbReference type="ChEBI" id="CHEBI:15377"/>
        <dbReference type="ChEBI" id="CHEBI:15378"/>
        <dbReference type="ChEBI" id="CHEBI:23808"/>
        <dbReference type="ChEBI" id="CHEBI:29950"/>
        <dbReference type="ChEBI" id="CHEBI:50058"/>
        <dbReference type="ChEBI" id="CHEBI:57856"/>
        <dbReference type="ChEBI" id="CHEBI:57925"/>
        <dbReference type="ChEBI" id="CHEBI:59789"/>
        <dbReference type="ChEBI" id="CHEBI:183640"/>
        <dbReference type="EC" id="2.1.1.137"/>
    </reaction>
</comment>
<dbReference type="EC" id="2.1.1.137" evidence="4"/>
<dbReference type="PANTHER" id="PTHR43675:SF8">
    <property type="entry name" value="ARSENITE METHYLTRANSFERASE"/>
    <property type="match status" value="1"/>
</dbReference>
<comment type="catalytic activity">
    <reaction evidence="8">
        <text>arsenic triglutathione + 3 [thioredoxin]-dithiol + 3 S-adenosyl-L-methionine = trimethylarsine + 3 [thioredoxin]-disulfide + 3 glutathione + 3 S-adenosyl-L-homocysteine + 3 H(+)</text>
        <dbReference type="Rhea" id="RHEA:69432"/>
        <dbReference type="Rhea" id="RHEA-COMP:10698"/>
        <dbReference type="Rhea" id="RHEA-COMP:10700"/>
        <dbReference type="ChEBI" id="CHEBI:15378"/>
        <dbReference type="ChEBI" id="CHEBI:27130"/>
        <dbReference type="ChEBI" id="CHEBI:29950"/>
        <dbReference type="ChEBI" id="CHEBI:50058"/>
        <dbReference type="ChEBI" id="CHEBI:57856"/>
        <dbReference type="ChEBI" id="CHEBI:57925"/>
        <dbReference type="ChEBI" id="CHEBI:59789"/>
        <dbReference type="ChEBI" id="CHEBI:183640"/>
        <dbReference type="EC" id="2.1.1.137"/>
    </reaction>
</comment>
<protein>
    <recommendedName>
        <fullName evidence="5">Arsenite methyltransferase</fullName>
        <ecNumber evidence="4">2.1.1.137</ecNumber>
    </recommendedName>
</protein>
<name>A0A1F5Y049_9BACT</name>
<evidence type="ECO:0000256" key="3">
    <source>
        <dbReference type="ARBA" id="ARBA00034487"/>
    </source>
</evidence>
<dbReference type="STRING" id="1798364.A3G54_01285"/>
<comment type="caution">
    <text evidence="10">The sequence shown here is derived from an EMBL/GenBank/DDBJ whole genome shotgun (WGS) entry which is preliminary data.</text>
</comment>
<evidence type="ECO:0000313" key="10">
    <source>
        <dbReference type="EMBL" id="OGF93558.1"/>
    </source>
</evidence>
<evidence type="ECO:0000256" key="8">
    <source>
        <dbReference type="ARBA" id="ARBA00048428"/>
    </source>
</evidence>
<dbReference type="PANTHER" id="PTHR43675">
    <property type="entry name" value="ARSENITE METHYLTRANSFERASE"/>
    <property type="match status" value="1"/>
</dbReference>
<evidence type="ECO:0000256" key="5">
    <source>
        <dbReference type="ARBA" id="ARBA00034545"/>
    </source>
</evidence>